<keyword evidence="2" id="KW-0812">Transmembrane</keyword>
<feature type="compositionally biased region" description="Low complexity" evidence="1">
    <location>
        <begin position="233"/>
        <end position="252"/>
    </location>
</feature>
<evidence type="ECO:0000259" key="3">
    <source>
        <dbReference type="PROSITE" id="PS50132"/>
    </source>
</evidence>
<accession>A0A058Z7N2</accession>
<dbReference type="InterPro" id="IPR036305">
    <property type="entry name" value="RGS_sf"/>
</dbReference>
<protein>
    <recommendedName>
        <fullName evidence="3">RGS domain-containing protein</fullName>
    </recommendedName>
</protein>
<feature type="transmembrane region" description="Helical" evidence="2">
    <location>
        <begin position="28"/>
        <end position="50"/>
    </location>
</feature>
<feature type="compositionally biased region" description="Low complexity" evidence="1">
    <location>
        <begin position="847"/>
        <end position="876"/>
    </location>
</feature>
<feature type="compositionally biased region" description="Basic residues" evidence="1">
    <location>
        <begin position="200"/>
        <end position="209"/>
    </location>
</feature>
<feature type="transmembrane region" description="Helical" evidence="2">
    <location>
        <begin position="385"/>
        <end position="405"/>
    </location>
</feature>
<feature type="compositionally biased region" description="Low complexity" evidence="1">
    <location>
        <begin position="648"/>
        <end position="658"/>
    </location>
</feature>
<keyword evidence="2" id="KW-1133">Transmembrane helix</keyword>
<feature type="compositionally biased region" description="Gly residues" evidence="1">
    <location>
        <begin position="836"/>
        <end position="846"/>
    </location>
</feature>
<feature type="region of interest" description="Disordered" evidence="1">
    <location>
        <begin position="159"/>
        <end position="257"/>
    </location>
</feature>
<dbReference type="OrthoDB" id="196547at2759"/>
<feature type="region of interest" description="Disordered" evidence="1">
    <location>
        <begin position="274"/>
        <end position="330"/>
    </location>
</feature>
<organism evidence="4">
    <name type="scientific">Fonticula alba</name>
    <name type="common">Slime mold</name>
    <dbReference type="NCBI Taxonomy" id="691883"/>
    <lineage>
        <taxon>Eukaryota</taxon>
        <taxon>Rotosphaerida</taxon>
        <taxon>Fonticulaceae</taxon>
        <taxon>Fonticula</taxon>
    </lineage>
</organism>
<dbReference type="InterPro" id="IPR016137">
    <property type="entry name" value="RGS"/>
</dbReference>
<feature type="region of interest" description="Disordered" evidence="1">
    <location>
        <begin position="631"/>
        <end position="696"/>
    </location>
</feature>
<dbReference type="Proteomes" id="UP000030693">
    <property type="component" value="Unassembled WGS sequence"/>
</dbReference>
<feature type="transmembrane region" description="Helical" evidence="2">
    <location>
        <begin position="425"/>
        <end position="444"/>
    </location>
</feature>
<feature type="domain" description="RGS" evidence="3">
    <location>
        <begin position="539"/>
        <end position="756"/>
    </location>
</feature>
<feature type="region of interest" description="Disordered" evidence="1">
    <location>
        <begin position="767"/>
        <end position="786"/>
    </location>
</feature>
<dbReference type="RefSeq" id="XP_009494825.1">
    <property type="nucleotide sequence ID" value="XM_009496550.1"/>
</dbReference>
<keyword evidence="2" id="KW-0472">Membrane</keyword>
<proteinExistence type="predicted"/>
<dbReference type="SMART" id="SM00315">
    <property type="entry name" value="RGS"/>
    <property type="match status" value="1"/>
</dbReference>
<feature type="transmembrane region" description="Helical" evidence="2">
    <location>
        <begin position="100"/>
        <end position="117"/>
    </location>
</feature>
<feature type="transmembrane region" description="Helical" evidence="2">
    <location>
        <begin position="62"/>
        <end position="85"/>
    </location>
</feature>
<dbReference type="PROSITE" id="PS50132">
    <property type="entry name" value="RGS"/>
    <property type="match status" value="1"/>
</dbReference>
<evidence type="ECO:0000313" key="4">
    <source>
        <dbReference type="EMBL" id="KCV70309.1"/>
    </source>
</evidence>
<name>A0A058Z7N2_FONAL</name>
<dbReference type="PANTHER" id="PTHR10845:SF192">
    <property type="entry name" value="DOUBLE HIT, ISOFORM B"/>
    <property type="match status" value="1"/>
</dbReference>
<evidence type="ECO:0000256" key="2">
    <source>
        <dbReference type="SAM" id="Phobius"/>
    </source>
</evidence>
<dbReference type="SUPFAM" id="SSF48097">
    <property type="entry name" value="Regulator of G-protein signaling, RGS"/>
    <property type="match status" value="1"/>
</dbReference>
<dbReference type="AlphaFoldDB" id="A0A058Z7N2"/>
<reference evidence="4" key="1">
    <citation type="submission" date="2013-04" db="EMBL/GenBank/DDBJ databases">
        <title>The Genome Sequence of Fonticula alba ATCC 38817.</title>
        <authorList>
            <consortium name="The Broad Institute Genomics Platform"/>
            <person name="Russ C."/>
            <person name="Cuomo C."/>
            <person name="Burger G."/>
            <person name="Gray M.W."/>
            <person name="Holland P.W.H."/>
            <person name="King N."/>
            <person name="Lang F.B.F."/>
            <person name="Roger A.J."/>
            <person name="Ruiz-Trillo I."/>
            <person name="Brown M."/>
            <person name="Walker B."/>
            <person name="Young S."/>
            <person name="Zeng Q."/>
            <person name="Gargeya S."/>
            <person name="Fitzgerald M."/>
            <person name="Haas B."/>
            <person name="Abouelleil A."/>
            <person name="Allen A.W."/>
            <person name="Alvarado L."/>
            <person name="Arachchi H.M."/>
            <person name="Berlin A.M."/>
            <person name="Chapman S.B."/>
            <person name="Gainer-Dewar J."/>
            <person name="Goldberg J."/>
            <person name="Griggs A."/>
            <person name="Gujja S."/>
            <person name="Hansen M."/>
            <person name="Howarth C."/>
            <person name="Imamovic A."/>
            <person name="Ireland A."/>
            <person name="Larimer J."/>
            <person name="McCowan C."/>
            <person name="Murphy C."/>
            <person name="Pearson M."/>
            <person name="Poon T.W."/>
            <person name="Priest M."/>
            <person name="Roberts A."/>
            <person name="Saif S."/>
            <person name="Shea T."/>
            <person name="Sisk P."/>
            <person name="Sykes S."/>
            <person name="Wortman J."/>
            <person name="Nusbaum C."/>
            <person name="Birren B."/>
        </authorList>
    </citation>
    <scope>NUCLEOTIDE SEQUENCE [LARGE SCALE GENOMIC DNA]</scope>
    <source>
        <strain evidence="4">ATCC 38817</strain>
    </source>
</reference>
<feature type="compositionally biased region" description="Low complexity" evidence="1">
    <location>
        <begin position="897"/>
        <end position="907"/>
    </location>
</feature>
<feature type="transmembrane region" description="Helical" evidence="2">
    <location>
        <begin position="464"/>
        <end position="483"/>
    </location>
</feature>
<feature type="compositionally biased region" description="Low complexity" evidence="1">
    <location>
        <begin position="677"/>
        <end position="687"/>
    </location>
</feature>
<dbReference type="GeneID" id="20527363"/>
<dbReference type="STRING" id="691883.A0A058Z7N2"/>
<dbReference type="EMBL" id="KB932204">
    <property type="protein sequence ID" value="KCV70309.1"/>
    <property type="molecule type" value="Genomic_DNA"/>
</dbReference>
<evidence type="ECO:0000313" key="5">
    <source>
        <dbReference type="Proteomes" id="UP000030693"/>
    </source>
</evidence>
<dbReference type="PANTHER" id="PTHR10845">
    <property type="entry name" value="REGULATOR OF G PROTEIN SIGNALING"/>
    <property type="match status" value="1"/>
</dbReference>
<feature type="compositionally biased region" description="Polar residues" evidence="1">
    <location>
        <begin position="908"/>
        <end position="946"/>
    </location>
</feature>
<dbReference type="Pfam" id="PF00615">
    <property type="entry name" value="RGS"/>
    <property type="match status" value="1"/>
</dbReference>
<dbReference type="Gene3D" id="1.10.167.10">
    <property type="entry name" value="Regulator of G-protein Signalling 4, domain 2"/>
    <property type="match status" value="2"/>
</dbReference>
<feature type="transmembrane region" description="Helical" evidence="2">
    <location>
        <begin position="495"/>
        <end position="516"/>
    </location>
</feature>
<evidence type="ECO:0000256" key="1">
    <source>
        <dbReference type="SAM" id="MobiDB-lite"/>
    </source>
</evidence>
<feature type="region of interest" description="Disordered" evidence="1">
    <location>
        <begin position="832"/>
        <end position="946"/>
    </location>
</feature>
<gene>
    <name evidence="4" type="ORF">H696_02638</name>
</gene>
<keyword evidence="5" id="KW-1185">Reference proteome</keyword>
<dbReference type="InterPro" id="IPR044926">
    <property type="entry name" value="RGS_subdomain_2"/>
</dbReference>
<sequence length="946" mass="99650">MGNLISYQPPPGGVVCNHWEVDMAEPQAITAVILWPLAGAYLIGMVLLLVNRNTRVIEARSPLNLIVSNLLSLLLHICMCFKLLLPTTWPCLFHLYDSSLLVNAICHLYLARMWWLATRNWNTERKNATSRRTRAAQGLAPVPLVTSRALRARLKKRRASGGAGLLGTDEQHTMPGAPAGGSPPLPGILAIDGPGGFGSSHHHHHHHHPSGAGNMIPLRPMSTGTHPGSPDVGSISTASSSGFSTPAGGSSPHQPPVIEAQEDDHLVKTADSDFGMLTDSTYPPGVGSTAAALGHKPPPSQQQQQQHRPESRLFFPTPGGMSLTGAGAGSSAGSQLDLEYGSIPAEQLVVVEQSDPDAVYFLGSFPEDPWYLRLRYRLMFASSRLIRAVLLGTFLVSILPTLLFTPRVMPDNAPRLHCDGCDLTLPFAVLIVEIAIYVALFIWFSTRFARMADDNFKIKLVFRWDAIIAGCGAVPWLVFSVAFKNWNNYVYRMSAVLPVLFLICLFGLDTVAPLVLSRRDERFLRSSRRNSGAIEQSVELLLLLSSEVGVHAFNQFLCREFAIENLIFWQVCNEFRDQCDAPGADPAQLYARAMAIHYSHIRAESDLQVNLTHEVVKEINSRLNEARKLAGRQEVSASVGTASPFGGATATTMATPTTSHDSLANLPPVPAAPPAPGDEAAPPGHGASHSMSQLHRSTTTMANAPAGAGAGDRPDPVLDPITARSIFTRAQKDIFTLMLQDSYPRFLQSSDFDDRCRAALNQLKANFTDGESSHGGAGPLGSSHYHRHGASMSVAAATGGGGGGGVAGGSSALATDRSSSMVSLPNIASGTVAGASPGGGGGGSHGSAGSSSSSSGGSGSTKRGAAAAPSGAESPPTGVGKIFQRMSRQRSAHFDEAPAAVPAAGPGQSPNSPALSDVLTDSASGGAVNTSTSGDVLLGTTDSSPF</sequence>
<feature type="compositionally biased region" description="Pro residues" evidence="1">
    <location>
        <begin position="667"/>
        <end position="676"/>
    </location>
</feature>